<name>A0A9P0FL04_BRAAE</name>
<dbReference type="PROSITE" id="PS51916">
    <property type="entry name" value="DEUBAD"/>
    <property type="match status" value="1"/>
</dbReference>
<comment type="subcellular location">
    <subcellularLocation>
        <location evidence="1">Nucleus</location>
    </subcellularLocation>
</comment>
<evidence type="ECO:0000256" key="3">
    <source>
        <dbReference type="SAM" id="MobiDB-lite"/>
    </source>
</evidence>
<dbReference type="InterPro" id="IPR038106">
    <property type="entry name" value="NFRKB_winged_sf"/>
</dbReference>
<dbReference type="Pfam" id="PF25793">
    <property type="entry name" value="WHD_2nd_NFRKB"/>
    <property type="match status" value="1"/>
</dbReference>
<dbReference type="InterPro" id="IPR057748">
    <property type="entry name" value="NFRKB_WH_2"/>
</dbReference>
<dbReference type="PANTHER" id="PTHR13052:SF3">
    <property type="entry name" value="NUCLEAR FACTOR RELATED TO KAPPA-B-BINDING PROTEIN"/>
    <property type="match status" value="1"/>
</dbReference>
<dbReference type="OrthoDB" id="70874at2759"/>
<evidence type="ECO:0000259" key="4">
    <source>
        <dbReference type="PROSITE" id="PS51916"/>
    </source>
</evidence>
<gene>
    <name evidence="5" type="ORF">MELIAE_LOCUS10712</name>
</gene>
<feature type="region of interest" description="Disordered" evidence="3">
    <location>
        <begin position="1"/>
        <end position="27"/>
    </location>
</feature>
<dbReference type="GO" id="GO:0031011">
    <property type="term" value="C:Ino80 complex"/>
    <property type="evidence" value="ECO:0007669"/>
    <property type="project" value="InterPro"/>
</dbReference>
<dbReference type="PANTHER" id="PTHR13052">
    <property type="entry name" value="NFRKB-RELATED"/>
    <property type="match status" value="1"/>
</dbReference>
<keyword evidence="6" id="KW-1185">Reference proteome</keyword>
<dbReference type="InterPro" id="IPR025220">
    <property type="entry name" value="NFRKB_WH_1"/>
</dbReference>
<dbReference type="InterPro" id="IPR024867">
    <property type="entry name" value="NFRKB"/>
</dbReference>
<feature type="compositionally biased region" description="Basic residues" evidence="3">
    <location>
        <begin position="766"/>
        <end position="779"/>
    </location>
</feature>
<reference evidence="5" key="1">
    <citation type="submission" date="2021-12" db="EMBL/GenBank/DDBJ databases">
        <authorList>
            <person name="King R."/>
        </authorList>
    </citation>
    <scope>NUCLEOTIDE SEQUENCE</scope>
</reference>
<proteinExistence type="predicted"/>
<feature type="compositionally biased region" description="Polar residues" evidence="3">
    <location>
        <begin position="813"/>
        <end position="824"/>
    </location>
</feature>
<feature type="compositionally biased region" description="Basic and acidic residues" evidence="3">
    <location>
        <begin position="780"/>
        <end position="790"/>
    </location>
</feature>
<feature type="region of interest" description="Disordered" evidence="3">
    <location>
        <begin position="314"/>
        <end position="384"/>
    </location>
</feature>
<accession>A0A9P0FL04</accession>
<keyword evidence="2" id="KW-0539">Nucleus</keyword>
<feature type="domain" description="DEUBAD" evidence="4">
    <location>
        <begin position="36"/>
        <end position="152"/>
    </location>
</feature>
<dbReference type="GO" id="GO:0002020">
    <property type="term" value="F:protease binding"/>
    <property type="evidence" value="ECO:0007669"/>
    <property type="project" value="TreeGrafter"/>
</dbReference>
<dbReference type="Gene3D" id="1.10.10.2430">
    <property type="entry name" value="NFRKB winged helix-like domain"/>
    <property type="match status" value="1"/>
</dbReference>
<sequence>MDSNSSDDSESEYSTDSSDDDGMETAQINGIKVQLPQALCERPDVFKEFFSPELWNQFSDNNKQHLQTFLPNFPENDDLEKSKTLQRLFDFKNFRFGNPLAKFHDDLKAGYFRPDIARMRKIINKAQKKEAKYRYKSYKDKLKSDVVESQKKLLNQIRNLPPGVEPRQEKRKLEVDYAPHRTKRRYFQVLSQIKAKVEDNNCSSDENYPEGPPSSLSRKQKRNLNSIRNSVTSTKEKLFLSTMSVKVNNGNSSNQVDLEKYVTPAYNPFYINEDAYKNLISRHKRKKLESPEEPNLNTRGISIADIVHRTQLPYIKNASPLPTKENNSKNRKRAKKPEVLFKSRNHFANSSESDSDSIDAVSTPKPKIKVNRTPKSQGKVAKAEVVKREPEVFPAPPPEVAKPAPPPMISLTAQYGKVTPAKIEDLEGIDMMNIPIDLDNSDIDILSEFTSKPELMQDTHSNFFSLIRDVICSTNEHRMNMYTLQERLKSWQENPISPLNDWYNLTDNWLGLLPSAITFLCGNSSDQPDDFVPYMEYKIQVDMYQWIGAGRDSDSLLHALCHFWLEHRTEAKSASPFKEKEDVEVELTERSGSPPPPRCATNWTVRKATVEEVKDFQEQERKRYEHPHKAFTFRCNGYESIVGPLKGIYNASVGNTKARGHTMLNNERPNFVTILSLVRDATARLPNGEGTRAEICELLKSSQYIAQNAADNVLQSVVSGALDRMHTQFDPCVKYDPKRKIWIYLHRNRSEEDFERIHQQYQGINKSKKSTKKSPAKPKPRVEKAVKTIKEPPLTPTEGKPKPVRRPAAQPKVVTSSSPPTLITVSPPKATSLLLSNNSTNNKETPQPDLEAKNKILAEQKEINDALQSIVQQPRTASPTLKSTAKSVVKILSPSQGKSLIIPTSNAQIIKQIQEATSSNKQVNQQLITQQLLQTLAAQQKSIIVQKQGDDKTTEQKIKVPVSVQQQIIQSISPQQLQNIKNVTLLRTSNQNVNLTPISGVSTNSESQSNIVTVSMPKQGGQVYSQGIQLKTQHQIVQALRHGKLLQQGVIPQPLVYKQKSVKTLSPVVTSSTTTVVQKSTSEAPVKSQVPNQGSVVAKVLTNAAGQVISVESLLAHQKQHGQLPQGTTLRVAGTKSGQQNIIHLSGTSKANSIAQFAVGSQNNLIAITTQPKLIVSSQTTTVTSSITSTKTVTRAVTKPQTVTKFTPKVTQQLINAKIITQNADGQKIVQPKIVMSQQGHVKLASGKSMPINKPLTLNVAGNSNTIRMVNAANLNLTHIGGKPVLLASKGGTLQNLQTQNVILQPNSSGASLVLQQGVKNTVQSGANNLNLLNQQNFVLGPQVKVQQPQVVLSTGGVKTVTSNAQQGVSQSHIVLGGQQVRLQTSSATSTQRLVLASQGQGGQIVAQQILLPAGFQGTAINLKALQGVKVIPIAQTQGKGIQGRQVFARVMNPGLVKTSQTSTQVQEKVVATSAEKSVPTSSEK</sequence>
<feature type="region of interest" description="Disordered" evidence="3">
    <location>
        <begin position="762"/>
        <end position="827"/>
    </location>
</feature>
<evidence type="ECO:0000256" key="1">
    <source>
        <dbReference type="ARBA" id="ARBA00004123"/>
    </source>
</evidence>
<evidence type="ECO:0000313" key="5">
    <source>
        <dbReference type="EMBL" id="CAH0561085.1"/>
    </source>
</evidence>
<dbReference type="InterPro" id="IPR044867">
    <property type="entry name" value="DEUBAD_dom"/>
</dbReference>
<feature type="region of interest" description="Disordered" evidence="3">
    <location>
        <begin position="198"/>
        <end position="223"/>
    </location>
</feature>
<feature type="compositionally biased region" description="Acidic residues" evidence="3">
    <location>
        <begin position="1"/>
        <end position="23"/>
    </location>
</feature>
<dbReference type="Proteomes" id="UP001154078">
    <property type="component" value="Chromosome 7"/>
</dbReference>
<evidence type="ECO:0000313" key="6">
    <source>
        <dbReference type="Proteomes" id="UP001154078"/>
    </source>
</evidence>
<dbReference type="Pfam" id="PF14465">
    <property type="entry name" value="WHD_1st_NFRKB"/>
    <property type="match status" value="1"/>
</dbReference>
<organism evidence="5 6">
    <name type="scientific">Brassicogethes aeneus</name>
    <name type="common">Rape pollen beetle</name>
    <name type="synonym">Meligethes aeneus</name>
    <dbReference type="NCBI Taxonomy" id="1431903"/>
    <lineage>
        <taxon>Eukaryota</taxon>
        <taxon>Metazoa</taxon>
        <taxon>Ecdysozoa</taxon>
        <taxon>Arthropoda</taxon>
        <taxon>Hexapoda</taxon>
        <taxon>Insecta</taxon>
        <taxon>Pterygota</taxon>
        <taxon>Neoptera</taxon>
        <taxon>Endopterygota</taxon>
        <taxon>Coleoptera</taxon>
        <taxon>Polyphaga</taxon>
        <taxon>Cucujiformia</taxon>
        <taxon>Nitidulidae</taxon>
        <taxon>Meligethinae</taxon>
        <taxon>Brassicogethes</taxon>
    </lineage>
</organism>
<protein>
    <recommendedName>
        <fullName evidence="4">DEUBAD domain-containing protein</fullName>
    </recommendedName>
</protein>
<dbReference type="EMBL" id="OV121138">
    <property type="protein sequence ID" value="CAH0561085.1"/>
    <property type="molecule type" value="Genomic_DNA"/>
</dbReference>
<evidence type="ECO:0000256" key="2">
    <source>
        <dbReference type="ARBA" id="ARBA00023242"/>
    </source>
</evidence>
<dbReference type="CDD" id="cd21865">
    <property type="entry name" value="DEUBAD_NFRKB"/>
    <property type="match status" value="1"/>
</dbReference>